<comment type="similarity">
    <text evidence="1">Belongs to the eukaryotic/archaeal PrmC-related family.</text>
</comment>
<dbReference type="PANTHER" id="PTHR45875">
    <property type="entry name" value="METHYLTRANSFERASE N6AMT1"/>
    <property type="match status" value="1"/>
</dbReference>
<dbReference type="InterPro" id="IPR007848">
    <property type="entry name" value="Small_mtfrase_dom"/>
</dbReference>
<dbReference type="Pfam" id="PF05175">
    <property type="entry name" value="MTS"/>
    <property type="match status" value="1"/>
</dbReference>
<proteinExistence type="inferred from homology"/>
<dbReference type="Proteomes" id="UP001482620">
    <property type="component" value="Unassembled WGS sequence"/>
</dbReference>
<dbReference type="SUPFAM" id="SSF53335">
    <property type="entry name" value="S-adenosyl-L-methionine-dependent methyltransferases"/>
    <property type="match status" value="1"/>
</dbReference>
<reference evidence="6 7" key="1">
    <citation type="submission" date="2021-06" db="EMBL/GenBank/DDBJ databases">
        <authorList>
            <person name="Palmer J.M."/>
        </authorList>
    </citation>
    <scope>NUCLEOTIDE SEQUENCE [LARGE SCALE GENOMIC DNA]</scope>
    <source>
        <strain evidence="7">if_2019</strain>
        <tissue evidence="6">Muscle</tissue>
    </source>
</reference>
<name>A0ABV0VIN4_9TELE</name>
<dbReference type="Gene3D" id="3.40.50.150">
    <property type="entry name" value="Vaccinia Virus protein VP39"/>
    <property type="match status" value="1"/>
</dbReference>
<dbReference type="PROSITE" id="PS00092">
    <property type="entry name" value="N6_MTASE"/>
    <property type="match status" value="1"/>
</dbReference>
<dbReference type="EMBL" id="JAHRIQ010109050">
    <property type="protein sequence ID" value="MEQ2257110.1"/>
    <property type="molecule type" value="Genomic_DNA"/>
</dbReference>
<evidence type="ECO:0000313" key="6">
    <source>
        <dbReference type="EMBL" id="MEQ2257110.1"/>
    </source>
</evidence>
<organism evidence="6 7">
    <name type="scientific">Ilyodon furcidens</name>
    <name type="common">goldbreast splitfin</name>
    <dbReference type="NCBI Taxonomy" id="33524"/>
    <lineage>
        <taxon>Eukaryota</taxon>
        <taxon>Metazoa</taxon>
        <taxon>Chordata</taxon>
        <taxon>Craniata</taxon>
        <taxon>Vertebrata</taxon>
        <taxon>Euteleostomi</taxon>
        <taxon>Actinopterygii</taxon>
        <taxon>Neopterygii</taxon>
        <taxon>Teleostei</taxon>
        <taxon>Neoteleostei</taxon>
        <taxon>Acanthomorphata</taxon>
        <taxon>Ovalentaria</taxon>
        <taxon>Atherinomorphae</taxon>
        <taxon>Cyprinodontiformes</taxon>
        <taxon>Goodeidae</taxon>
        <taxon>Ilyodon</taxon>
    </lineage>
</organism>
<keyword evidence="2 6" id="KW-0489">Methyltransferase</keyword>
<dbReference type="PANTHER" id="PTHR45875:SF1">
    <property type="entry name" value="METHYLTRANSFERASE N6AMT1"/>
    <property type="match status" value="1"/>
</dbReference>
<accession>A0ABV0VIN4</accession>
<dbReference type="GO" id="GO:0032259">
    <property type="term" value="P:methylation"/>
    <property type="evidence" value="ECO:0007669"/>
    <property type="project" value="UniProtKB-KW"/>
</dbReference>
<keyword evidence="7" id="KW-1185">Reference proteome</keyword>
<gene>
    <name evidence="6" type="primary">N6AMT1</name>
    <name evidence="6" type="ORF">ILYODFUR_031184</name>
</gene>
<keyword evidence="4" id="KW-0949">S-adenosyl-L-methionine</keyword>
<dbReference type="GO" id="GO:0008168">
    <property type="term" value="F:methyltransferase activity"/>
    <property type="evidence" value="ECO:0007669"/>
    <property type="project" value="UniProtKB-KW"/>
</dbReference>
<dbReference type="InterPro" id="IPR002052">
    <property type="entry name" value="DNA_methylase_N6_adenine_CS"/>
</dbReference>
<dbReference type="NCBIfam" id="TIGR00537">
    <property type="entry name" value="hemK_rel_arch"/>
    <property type="match status" value="1"/>
</dbReference>
<dbReference type="InterPro" id="IPR052190">
    <property type="entry name" value="Euk-Arch_PrmC-MTase"/>
</dbReference>
<evidence type="ECO:0000313" key="7">
    <source>
        <dbReference type="Proteomes" id="UP001482620"/>
    </source>
</evidence>
<dbReference type="InterPro" id="IPR029063">
    <property type="entry name" value="SAM-dependent_MTases_sf"/>
</dbReference>
<evidence type="ECO:0000256" key="3">
    <source>
        <dbReference type="ARBA" id="ARBA00022679"/>
    </source>
</evidence>
<evidence type="ECO:0000256" key="1">
    <source>
        <dbReference type="ARBA" id="ARBA00006149"/>
    </source>
</evidence>
<dbReference type="CDD" id="cd02440">
    <property type="entry name" value="AdoMet_MTases"/>
    <property type="match status" value="1"/>
</dbReference>
<keyword evidence="3" id="KW-0808">Transferase</keyword>
<comment type="caution">
    <text evidence="6">The sequence shown here is derived from an EMBL/GenBank/DDBJ whole genome shotgun (WGS) entry which is preliminary data.</text>
</comment>
<dbReference type="InterPro" id="IPR004557">
    <property type="entry name" value="PrmC-related"/>
</dbReference>
<protein>
    <submittedName>
        <fullName evidence="6">HemK methyltransferase member 2</fullName>
    </submittedName>
</protein>
<evidence type="ECO:0000259" key="5">
    <source>
        <dbReference type="Pfam" id="PF05175"/>
    </source>
</evidence>
<sequence>MRLLIGRIQQTSCFSETECLHIVAGCYPTPVYSHAGRGSFQDVYEPAEDSFLLIDALEKDAERLLHMSPCVCLEVGSGSGVVSAFLASVVGPSALYLCTDVNPAAAQCTARTASCNRVSLQPVITDLVESLLPRLCGKVDVLLFNPPYVVTPSEEVGSRGIEAAWAGGERGREVTDRFLPLVAQLLSSEGLCYLITIAENNPEEIMGLLCQSGLEGESCLSTRAGNERLSVLRFHRNQQT</sequence>
<evidence type="ECO:0000256" key="4">
    <source>
        <dbReference type="ARBA" id="ARBA00022691"/>
    </source>
</evidence>
<feature type="domain" description="Methyltransferase small" evidence="5">
    <location>
        <begin position="71"/>
        <end position="153"/>
    </location>
</feature>
<evidence type="ECO:0000256" key="2">
    <source>
        <dbReference type="ARBA" id="ARBA00022603"/>
    </source>
</evidence>